<name>B6WVC3_9BACT</name>
<comment type="caution">
    <text evidence="1">The sequence shown here is derived from an EMBL/GenBank/DDBJ whole genome shotgun (WGS) entry which is preliminary data.</text>
</comment>
<organism evidence="1 2">
    <name type="scientific">Desulfovibrio piger ATCC 29098</name>
    <dbReference type="NCBI Taxonomy" id="411464"/>
    <lineage>
        <taxon>Bacteria</taxon>
        <taxon>Pseudomonadati</taxon>
        <taxon>Thermodesulfobacteriota</taxon>
        <taxon>Desulfovibrionia</taxon>
        <taxon>Desulfovibrionales</taxon>
        <taxon>Desulfovibrionaceae</taxon>
        <taxon>Desulfovibrio</taxon>
    </lineage>
</organism>
<gene>
    <name evidence="1" type="ORF">DESPIG_02039</name>
</gene>
<sequence>MQKACRNDFSCYPKLLMKQTAAGACCFSTRMWKTAFSHIPCRRRQGFHQKNHPVHTGTYQKYSQM</sequence>
<evidence type="ECO:0000313" key="1">
    <source>
        <dbReference type="EMBL" id="EEB33062.1"/>
    </source>
</evidence>
<dbReference type="Proteomes" id="UP000003676">
    <property type="component" value="Unassembled WGS sequence"/>
</dbReference>
<proteinExistence type="predicted"/>
<dbReference type="HOGENOM" id="CLU_2842668_0_0_7"/>
<protein>
    <submittedName>
        <fullName evidence="1">Uncharacterized protein</fullName>
    </submittedName>
</protein>
<dbReference type="EMBL" id="ABXU01000063">
    <property type="protein sequence ID" value="EEB33062.1"/>
    <property type="molecule type" value="Genomic_DNA"/>
</dbReference>
<accession>B6WVC3</accession>
<reference evidence="1 2" key="1">
    <citation type="submission" date="2008-10" db="EMBL/GenBank/DDBJ databases">
        <title>Draft genome sequence of Desulvovibrio piger (ATCC 29098).</title>
        <authorList>
            <person name="Sudarsanam P."/>
            <person name="Ley R."/>
            <person name="Guruge J."/>
            <person name="Turnbaugh P.J."/>
            <person name="Mahowald M."/>
            <person name="Liep D."/>
            <person name="Gordon J."/>
        </authorList>
    </citation>
    <scope>NUCLEOTIDE SEQUENCE [LARGE SCALE GENOMIC DNA]</scope>
    <source>
        <strain evidence="1 2">ATCC 29098</strain>
    </source>
</reference>
<dbReference type="AlphaFoldDB" id="B6WVC3"/>
<reference evidence="1 2" key="2">
    <citation type="submission" date="2008-10" db="EMBL/GenBank/DDBJ databases">
        <authorList>
            <person name="Fulton L."/>
            <person name="Clifton S."/>
            <person name="Fulton B."/>
            <person name="Xu J."/>
            <person name="Minx P."/>
            <person name="Pepin K.H."/>
            <person name="Johnson M."/>
            <person name="Bhonagiri V."/>
            <person name="Nash W.E."/>
            <person name="Mardis E.R."/>
            <person name="Wilson R.K."/>
        </authorList>
    </citation>
    <scope>NUCLEOTIDE SEQUENCE [LARGE SCALE GENOMIC DNA]</scope>
    <source>
        <strain evidence="1 2">ATCC 29098</strain>
    </source>
</reference>
<evidence type="ECO:0000313" key="2">
    <source>
        <dbReference type="Proteomes" id="UP000003676"/>
    </source>
</evidence>